<dbReference type="AlphaFoldDB" id="A0A369Q219"/>
<evidence type="ECO:0000313" key="3">
    <source>
        <dbReference type="EMBL" id="RDC56378.1"/>
    </source>
</evidence>
<sequence>MNAINRRKFIQLSSLIAVNIAVLNSGRAAQLLNYDPDDSAATLSLLESAFLSPPNETRAGGYWWWFNGLINKEGITRDLEEFRDKGIGNVLLVNSAGGLGGVPYPQGEKFLSKEWKALCRHALKEADRLGIEVGVNLSSGWCMGGPWIKPENSGRWFLQSTLNLKGPQTFSGKLPLPGGRDGYDHVFNPPGYKDYIDLPLDELDYKDTSIVAILNPNGNAAKISGARQAVFSAKTNRKDASNFAKANDVMGPTLFPWENQPNDKPIAVKTVINLANKIQADGTLVWEVPAGDWTIVRTGHRMTGSRLMIAQPEADGLSIDWLDHQGVEIQFENLGKVLLDEAAKANSKALKYFCDDSFEDGFPNWTPKIIEKFKAFCGYDPEPYFPVLAGFIIGSAEISDRFLHDYRKTVADCMANGHYKRFAELCHENGLKVQNESAGPSRSGTMCMDALKNLGRSDNPMGEFWLGPKHDEPGNLDDDQPYGVSRLEYGQNKVTKMVASASHIYGRSTASAEAFTSFRHWKDAPDNLKQALDRAFCEGINRVVIHTTTASRPEDGLPGYEYGAGTHFNPNVTWWEKSSAFLTYISRCQYLLRAGKFVADVLFYNGDAAPNIVLPKHVPPGLGKGYDYDVCNEEVLLTRLSVKDKLIMLPDGMCYRVLVLPDDKRMPEKVILKLEQLIKAGATVIGIKPTKTPGLTNYPASDQLVKSKADAIWGKVNGKSIKLNHYGAGRVFYGETVRNVLLNDKVLPDFEYTGENNFIDFIHRKTANEDIYFITNRLDLEVSSTCTFSVNKQPQLWDAVTGEMIREVPFNKIGNRVSIDLQFAKFQSYFIIFPQSQSVKTVVRKPLFPTLSNKKELNGEWEVNFDPKWGGPKVVMFNELTDWSKHAEDGIRFYSGKAVYHKTFVNDWPTTGKTVFLDLGIVKNIASVSLNGKNLGTIWTSPWRVKIGDYLKSGENILEIEVINQWPNRLIGDAALPKEQRLTNTNIVFKKTDPLLPSGLLGPVQILSD</sequence>
<organism evidence="3 4">
    <name type="scientific">Pedobacter chinensis</name>
    <dbReference type="NCBI Taxonomy" id="2282421"/>
    <lineage>
        <taxon>Bacteria</taxon>
        <taxon>Pseudomonadati</taxon>
        <taxon>Bacteroidota</taxon>
        <taxon>Sphingobacteriia</taxon>
        <taxon>Sphingobacteriales</taxon>
        <taxon>Sphingobacteriaceae</taxon>
        <taxon>Pedobacter</taxon>
    </lineage>
</organism>
<dbReference type="GO" id="GO:0016740">
    <property type="term" value="F:transferase activity"/>
    <property type="evidence" value="ECO:0007669"/>
    <property type="project" value="UniProtKB-KW"/>
</dbReference>
<keyword evidence="1" id="KW-0732">Signal</keyword>
<keyword evidence="4" id="KW-1185">Reference proteome</keyword>
<dbReference type="EMBL" id="QPKV01000004">
    <property type="protein sequence ID" value="RDC56378.1"/>
    <property type="molecule type" value="Genomic_DNA"/>
</dbReference>
<name>A0A369Q219_9SPHI</name>
<dbReference type="Proteomes" id="UP000253961">
    <property type="component" value="Unassembled WGS sequence"/>
</dbReference>
<dbReference type="RefSeq" id="WP_115403105.1">
    <property type="nucleotide sequence ID" value="NZ_QPKV01000004.1"/>
</dbReference>
<dbReference type="NCBIfam" id="NF045579">
    <property type="entry name" value="rhamnoside_JR"/>
    <property type="match status" value="1"/>
</dbReference>
<dbReference type="PANTHER" id="PTHR43817:SF1">
    <property type="entry name" value="HYDROLASE, FAMILY 43, PUTATIVE (AFU_ORTHOLOGUE AFUA_3G01660)-RELATED"/>
    <property type="match status" value="1"/>
</dbReference>
<dbReference type="SUPFAM" id="SSF49785">
    <property type="entry name" value="Galactose-binding domain-like"/>
    <property type="match status" value="1"/>
</dbReference>
<proteinExistence type="predicted"/>
<dbReference type="Gene3D" id="2.60.120.260">
    <property type="entry name" value="Galactose-binding domain-like"/>
    <property type="match status" value="1"/>
</dbReference>
<comment type="caution">
    <text evidence="3">The sequence shown here is derived from an EMBL/GenBank/DDBJ whole genome shotgun (WGS) entry which is preliminary data.</text>
</comment>
<dbReference type="PANTHER" id="PTHR43817">
    <property type="entry name" value="GLYCOSYL HYDROLASE"/>
    <property type="match status" value="1"/>
</dbReference>
<keyword evidence="2" id="KW-0378">Hydrolase</keyword>
<evidence type="ECO:0000313" key="4">
    <source>
        <dbReference type="Proteomes" id="UP000253961"/>
    </source>
</evidence>
<dbReference type="InterPro" id="IPR008979">
    <property type="entry name" value="Galactose-bd-like_sf"/>
</dbReference>
<protein>
    <submittedName>
        <fullName evidence="3">Glycosyl transferase family 2</fullName>
    </submittedName>
</protein>
<dbReference type="OrthoDB" id="9761519at2"/>
<keyword evidence="3" id="KW-0808">Transferase</keyword>
<dbReference type="GO" id="GO:0004553">
    <property type="term" value="F:hydrolase activity, hydrolyzing O-glycosyl compounds"/>
    <property type="evidence" value="ECO:0007669"/>
    <property type="project" value="UniProtKB-ARBA"/>
</dbReference>
<evidence type="ECO:0000256" key="2">
    <source>
        <dbReference type="ARBA" id="ARBA00022801"/>
    </source>
</evidence>
<evidence type="ECO:0000256" key="1">
    <source>
        <dbReference type="ARBA" id="ARBA00022729"/>
    </source>
</evidence>
<dbReference type="Pfam" id="PF17132">
    <property type="entry name" value="Glyco_hydro_106"/>
    <property type="match status" value="1"/>
</dbReference>
<reference evidence="3 4" key="1">
    <citation type="submission" date="2018-07" db="EMBL/GenBank/DDBJ databases">
        <title>Pedobacter sp. nov., isolated from soil.</title>
        <authorList>
            <person name="Zhou L.Y."/>
            <person name="Du Z.J."/>
        </authorList>
    </citation>
    <scope>NUCLEOTIDE SEQUENCE [LARGE SCALE GENOMIC DNA]</scope>
    <source>
        <strain evidence="3 4">JDX94</strain>
    </source>
</reference>
<gene>
    <name evidence="3" type="ORF">DU508_12315</name>
</gene>
<accession>A0A369Q219</accession>